<dbReference type="OrthoDB" id="26872at2"/>
<organism evidence="4 5">
    <name type="scientific">Actinokineospora auranticolor</name>
    <dbReference type="NCBI Taxonomy" id="155976"/>
    <lineage>
        <taxon>Bacteria</taxon>
        <taxon>Bacillati</taxon>
        <taxon>Actinomycetota</taxon>
        <taxon>Actinomycetes</taxon>
        <taxon>Pseudonocardiales</taxon>
        <taxon>Pseudonocardiaceae</taxon>
        <taxon>Actinokineospora</taxon>
    </lineage>
</organism>
<dbReference type="PANTHER" id="PTHR36933:SF1">
    <property type="entry name" value="SLL0788 PROTEIN"/>
    <property type="match status" value="1"/>
</dbReference>
<evidence type="ECO:0000256" key="1">
    <source>
        <dbReference type="SAM" id="MobiDB-lite"/>
    </source>
</evidence>
<reference evidence="4 5" key="1">
    <citation type="submission" date="2018-02" db="EMBL/GenBank/DDBJ databases">
        <title>Genomic Encyclopedia of Archaeal and Bacterial Type Strains, Phase II (KMG-II): from individual species to whole genera.</title>
        <authorList>
            <person name="Goeker M."/>
        </authorList>
    </citation>
    <scope>NUCLEOTIDE SEQUENCE [LARGE SCALE GENOMIC DNA]</scope>
    <source>
        <strain evidence="4 5">YU 961-1</strain>
    </source>
</reference>
<keyword evidence="2" id="KW-0732">Signal</keyword>
<feature type="signal peptide" evidence="2">
    <location>
        <begin position="1"/>
        <end position="20"/>
    </location>
</feature>
<dbReference type="InterPro" id="IPR005183">
    <property type="entry name" value="DUF305_CopM-like"/>
</dbReference>
<feature type="domain" description="DUF305" evidence="3">
    <location>
        <begin position="64"/>
        <end position="211"/>
    </location>
</feature>
<dbReference type="Gene3D" id="1.20.1260.10">
    <property type="match status" value="1"/>
</dbReference>
<feature type="chain" id="PRO_5015627448" evidence="2">
    <location>
        <begin position="21"/>
        <end position="213"/>
    </location>
</feature>
<dbReference type="EMBL" id="PTIX01000007">
    <property type="protein sequence ID" value="PPK67362.1"/>
    <property type="molecule type" value="Genomic_DNA"/>
</dbReference>
<dbReference type="AlphaFoldDB" id="A0A2S6GQ19"/>
<dbReference type="Pfam" id="PF03713">
    <property type="entry name" value="DUF305"/>
    <property type="match status" value="1"/>
</dbReference>
<dbReference type="Proteomes" id="UP000239203">
    <property type="component" value="Unassembled WGS sequence"/>
</dbReference>
<protein>
    <submittedName>
        <fullName evidence="4">Uncharacterized protein (DUF305 family)</fullName>
    </submittedName>
</protein>
<gene>
    <name evidence="4" type="ORF">CLV40_10725</name>
</gene>
<evidence type="ECO:0000256" key="2">
    <source>
        <dbReference type="SAM" id="SignalP"/>
    </source>
</evidence>
<proteinExistence type="predicted"/>
<evidence type="ECO:0000313" key="4">
    <source>
        <dbReference type="EMBL" id="PPK67362.1"/>
    </source>
</evidence>
<dbReference type="RefSeq" id="WP_104479489.1">
    <property type="nucleotide sequence ID" value="NZ_CP154825.1"/>
</dbReference>
<evidence type="ECO:0000313" key="5">
    <source>
        <dbReference type="Proteomes" id="UP000239203"/>
    </source>
</evidence>
<dbReference type="InterPro" id="IPR012347">
    <property type="entry name" value="Ferritin-like"/>
</dbReference>
<evidence type="ECO:0000259" key="3">
    <source>
        <dbReference type="Pfam" id="PF03713"/>
    </source>
</evidence>
<feature type="region of interest" description="Disordered" evidence="1">
    <location>
        <begin position="28"/>
        <end position="55"/>
    </location>
</feature>
<sequence>MAVRRIVLGLLAAALTCGLAACTEDPGPPPNPVVQPGKPGEANRTLSPDEISSGVPAVPPNAADFGYAENMINHHQQAVDMTALAETRAQDASVKGLAARIGDTQEPEIGAMNAWLERNGKPRVDPHHSAHAGHHAAMPGMATPEQMDQLRAATGADFDKLFLQLMIRHHEGAIAMANGVQQDGIDVRVQEMADNIVAEQSDEIRRMRTMLGV</sequence>
<accession>A0A2S6GQ19</accession>
<comment type="caution">
    <text evidence="4">The sequence shown here is derived from an EMBL/GenBank/DDBJ whole genome shotgun (WGS) entry which is preliminary data.</text>
</comment>
<dbReference type="PROSITE" id="PS51257">
    <property type="entry name" value="PROKAR_LIPOPROTEIN"/>
    <property type="match status" value="1"/>
</dbReference>
<name>A0A2S6GQ19_9PSEU</name>
<dbReference type="PANTHER" id="PTHR36933">
    <property type="entry name" value="SLL0788 PROTEIN"/>
    <property type="match status" value="1"/>
</dbReference>
<keyword evidence="5" id="KW-1185">Reference proteome</keyword>